<reference evidence="2" key="1">
    <citation type="journal article" date="2011" name="PLoS Genet.">
        <title>Genomic analysis of the necrotrophic fungal pathogens Sclerotinia sclerotiorum and Botrytis cinerea.</title>
        <authorList>
            <person name="Amselem J."/>
            <person name="Cuomo C.A."/>
            <person name="van Kan J.A."/>
            <person name="Viaud M."/>
            <person name="Benito E.P."/>
            <person name="Couloux A."/>
            <person name="Coutinho P.M."/>
            <person name="de Vries R.P."/>
            <person name="Dyer P.S."/>
            <person name="Fillinger S."/>
            <person name="Fournier E."/>
            <person name="Gout L."/>
            <person name="Hahn M."/>
            <person name="Kohn L."/>
            <person name="Lapalu N."/>
            <person name="Plummer K.M."/>
            <person name="Pradier J.M."/>
            <person name="Quevillon E."/>
            <person name="Sharon A."/>
            <person name="Simon A."/>
            <person name="ten Have A."/>
            <person name="Tudzynski B."/>
            <person name="Tudzynski P."/>
            <person name="Wincker P."/>
            <person name="Andrew M."/>
            <person name="Anthouard V."/>
            <person name="Beever R.E."/>
            <person name="Beffa R."/>
            <person name="Benoit I."/>
            <person name="Bouzid O."/>
            <person name="Brault B."/>
            <person name="Chen Z."/>
            <person name="Choquer M."/>
            <person name="Collemare J."/>
            <person name="Cotton P."/>
            <person name="Danchin E.G."/>
            <person name="Da Silva C."/>
            <person name="Gautier A."/>
            <person name="Giraud C."/>
            <person name="Giraud T."/>
            <person name="Gonzalez C."/>
            <person name="Grossetete S."/>
            <person name="Guldener U."/>
            <person name="Henrissat B."/>
            <person name="Howlett B.J."/>
            <person name="Kodira C."/>
            <person name="Kretschmer M."/>
            <person name="Lappartient A."/>
            <person name="Leroch M."/>
            <person name="Levis C."/>
            <person name="Mauceli E."/>
            <person name="Neuveglise C."/>
            <person name="Oeser B."/>
            <person name="Pearson M."/>
            <person name="Poulain J."/>
            <person name="Poussereau N."/>
            <person name="Quesneville H."/>
            <person name="Rascle C."/>
            <person name="Schumacher J."/>
            <person name="Segurens B."/>
            <person name="Sexton A."/>
            <person name="Silva E."/>
            <person name="Sirven C."/>
            <person name="Soanes D.M."/>
            <person name="Talbot N.J."/>
            <person name="Templeton M."/>
            <person name="Yandava C."/>
            <person name="Yarden O."/>
            <person name="Zeng Q."/>
            <person name="Rollins J.A."/>
            <person name="Lebrun M.H."/>
            <person name="Dickman M."/>
        </authorList>
    </citation>
    <scope>NUCLEOTIDE SEQUENCE [LARGE SCALE GENOMIC DNA]</scope>
    <source>
        <strain evidence="2">T4</strain>
    </source>
</reference>
<gene>
    <name evidence="1" type="ORF">BofuT4_uP092900.1</name>
</gene>
<protein>
    <submittedName>
        <fullName evidence="1">Uncharacterized protein</fullName>
    </submittedName>
</protein>
<organism evidence="1 2">
    <name type="scientific">Botryotinia fuckeliana (strain T4)</name>
    <name type="common">Noble rot fungus</name>
    <name type="synonym">Botrytis cinerea</name>
    <dbReference type="NCBI Taxonomy" id="999810"/>
    <lineage>
        <taxon>Eukaryota</taxon>
        <taxon>Fungi</taxon>
        <taxon>Dikarya</taxon>
        <taxon>Ascomycota</taxon>
        <taxon>Pezizomycotina</taxon>
        <taxon>Leotiomycetes</taxon>
        <taxon>Helotiales</taxon>
        <taxon>Sclerotiniaceae</taxon>
        <taxon>Botrytis</taxon>
    </lineage>
</organism>
<proteinExistence type="predicted"/>
<dbReference type="Proteomes" id="UP000008177">
    <property type="component" value="Unplaced contigs"/>
</dbReference>
<evidence type="ECO:0000313" key="1">
    <source>
        <dbReference type="EMBL" id="CCD50018.1"/>
    </source>
</evidence>
<name>G2YE20_BOTF4</name>
<dbReference type="HOGENOM" id="CLU_2775659_0_0_1"/>
<evidence type="ECO:0000313" key="2">
    <source>
        <dbReference type="Proteomes" id="UP000008177"/>
    </source>
</evidence>
<accession>G2YE20</accession>
<dbReference type="InParanoid" id="G2YE20"/>
<dbReference type="EMBL" id="FQ790322">
    <property type="protein sequence ID" value="CCD50018.1"/>
    <property type="molecule type" value="Genomic_DNA"/>
</dbReference>
<dbReference type="AlphaFoldDB" id="G2YE20"/>
<sequence>MQEAYTWDEMMSRRRSGELEACLPQYRHTCRNRKSCLVISRTKSQMDGLLPRGSLQTRYLDTNRASWMG</sequence>